<dbReference type="Proteomes" id="UP000799291">
    <property type="component" value="Unassembled WGS sequence"/>
</dbReference>
<feature type="domain" description="BTB" evidence="1">
    <location>
        <begin position="14"/>
        <end position="82"/>
    </location>
</feature>
<gene>
    <name evidence="2" type="ORF">K458DRAFT_312724</name>
</gene>
<dbReference type="PANTHER" id="PTHR47843:SF5">
    <property type="entry name" value="BTB_POZ DOMAIN PROTEIN"/>
    <property type="match status" value="1"/>
</dbReference>
<reference evidence="2" key="1">
    <citation type="journal article" date="2020" name="Stud. Mycol.">
        <title>101 Dothideomycetes genomes: a test case for predicting lifestyles and emergence of pathogens.</title>
        <authorList>
            <person name="Haridas S."/>
            <person name="Albert R."/>
            <person name="Binder M."/>
            <person name="Bloem J."/>
            <person name="Labutti K."/>
            <person name="Salamov A."/>
            <person name="Andreopoulos B."/>
            <person name="Baker S."/>
            <person name="Barry K."/>
            <person name="Bills G."/>
            <person name="Bluhm B."/>
            <person name="Cannon C."/>
            <person name="Castanera R."/>
            <person name="Culley D."/>
            <person name="Daum C."/>
            <person name="Ezra D."/>
            <person name="Gonzalez J."/>
            <person name="Henrissat B."/>
            <person name="Kuo A."/>
            <person name="Liang C."/>
            <person name="Lipzen A."/>
            <person name="Lutzoni F."/>
            <person name="Magnuson J."/>
            <person name="Mondo S."/>
            <person name="Nolan M."/>
            <person name="Ohm R."/>
            <person name="Pangilinan J."/>
            <person name="Park H.-J."/>
            <person name="Ramirez L."/>
            <person name="Alfaro M."/>
            <person name="Sun H."/>
            <person name="Tritt A."/>
            <person name="Yoshinaga Y."/>
            <person name="Zwiers L.-H."/>
            <person name="Turgeon B."/>
            <person name="Goodwin S."/>
            <person name="Spatafora J."/>
            <person name="Crous P."/>
            <person name="Grigoriev I."/>
        </authorList>
    </citation>
    <scope>NUCLEOTIDE SEQUENCE</scope>
    <source>
        <strain evidence="2">CBS 122367</strain>
    </source>
</reference>
<dbReference type="PROSITE" id="PS50097">
    <property type="entry name" value="BTB"/>
    <property type="match status" value="1"/>
</dbReference>
<dbReference type="OrthoDB" id="6359816at2759"/>
<accession>A0A6G1IPG3</accession>
<proteinExistence type="predicted"/>
<evidence type="ECO:0000313" key="3">
    <source>
        <dbReference type="Proteomes" id="UP000799291"/>
    </source>
</evidence>
<evidence type="ECO:0000259" key="1">
    <source>
        <dbReference type="PROSITE" id="PS50097"/>
    </source>
</evidence>
<organism evidence="2 3">
    <name type="scientific">Lentithecium fluviatile CBS 122367</name>
    <dbReference type="NCBI Taxonomy" id="1168545"/>
    <lineage>
        <taxon>Eukaryota</taxon>
        <taxon>Fungi</taxon>
        <taxon>Dikarya</taxon>
        <taxon>Ascomycota</taxon>
        <taxon>Pezizomycotina</taxon>
        <taxon>Dothideomycetes</taxon>
        <taxon>Pleosporomycetidae</taxon>
        <taxon>Pleosporales</taxon>
        <taxon>Massarineae</taxon>
        <taxon>Lentitheciaceae</taxon>
        <taxon>Lentithecium</taxon>
    </lineage>
</organism>
<evidence type="ECO:0000313" key="2">
    <source>
        <dbReference type="EMBL" id="KAF2679988.1"/>
    </source>
</evidence>
<dbReference type="InterPro" id="IPR011333">
    <property type="entry name" value="SKP1/BTB/POZ_sf"/>
</dbReference>
<dbReference type="PANTHER" id="PTHR47843">
    <property type="entry name" value="BTB DOMAIN-CONTAINING PROTEIN-RELATED"/>
    <property type="match status" value="1"/>
</dbReference>
<keyword evidence="3" id="KW-1185">Reference proteome</keyword>
<name>A0A6G1IPG3_9PLEO</name>
<dbReference type="InterPro" id="IPR000210">
    <property type="entry name" value="BTB/POZ_dom"/>
</dbReference>
<dbReference type="Gene3D" id="3.30.710.10">
    <property type="entry name" value="Potassium Channel Kv1.1, Chain A"/>
    <property type="match status" value="1"/>
</dbReference>
<dbReference type="EMBL" id="MU005599">
    <property type="protein sequence ID" value="KAF2679988.1"/>
    <property type="molecule type" value="Genomic_DNA"/>
</dbReference>
<protein>
    <recommendedName>
        <fullName evidence="1">BTB domain-containing protein</fullName>
    </recommendedName>
</protein>
<dbReference type="CDD" id="cd18186">
    <property type="entry name" value="BTB_POZ_ZBTB_KLHL-like"/>
    <property type="match status" value="1"/>
</dbReference>
<dbReference type="SUPFAM" id="SSF54695">
    <property type="entry name" value="POZ domain"/>
    <property type="match status" value="1"/>
</dbReference>
<sequence length="205" mass="23482">MDSLPQQLWYSSQEDLFLDLQIYATIYGYKFIIRRSTAYFEKAFQEAFIEGCLGMLTFNDGSGAAHWRVLEYLYTGDYSDDISNNFEDDPPLLKDPRVYALADMFFLDDLKALSTAKLQLKLQDLWTSDLFPECIREIYASTPDNDRAMRAAVVEVASVHVYKLGMKAIFKDLIREGGDFAVEYFESTIFPEPPSVPKPLRKSTG</sequence>
<dbReference type="AlphaFoldDB" id="A0A6G1IPG3"/>